<keyword evidence="3" id="KW-1185">Reference proteome</keyword>
<dbReference type="OrthoDB" id="5401396at2759"/>
<proteinExistence type="predicted"/>
<evidence type="ECO:0000313" key="2">
    <source>
        <dbReference type="EMBL" id="KAF9067884.1"/>
    </source>
</evidence>
<reference evidence="2" key="1">
    <citation type="submission" date="2020-11" db="EMBL/GenBank/DDBJ databases">
        <authorList>
            <consortium name="DOE Joint Genome Institute"/>
            <person name="Ahrendt S."/>
            <person name="Riley R."/>
            <person name="Andreopoulos W."/>
            <person name="Labutti K."/>
            <person name="Pangilinan J."/>
            <person name="Ruiz-Duenas F.J."/>
            <person name="Barrasa J.M."/>
            <person name="Sanchez-Garcia M."/>
            <person name="Camarero S."/>
            <person name="Miyauchi S."/>
            <person name="Serrano A."/>
            <person name="Linde D."/>
            <person name="Babiker R."/>
            <person name="Drula E."/>
            <person name="Ayuso-Fernandez I."/>
            <person name="Pacheco R."/>
            <person name="Padilla G."/>
            <person name="Ferreira P."/>
            <person name="Barriuso J."/>
            <person name="Kellner H."/>
            <person name="Castanera R."/>
            <person name="Alfaro M."/>
            <person name="Ramirez L."/>
            <person name="Pisabarro A.G."/>
            <person name="Kuo A."/>
            <person name="Tritt A."/>
            <person name="Lipzen A."/>
            <person name="He G."/>
            <person name="Yan M."/>
            <person name="Ng V."/>
            <person name="Cullen D."/>
            <person name="Martin F."/>
            <person name="Rosso M.-N."/>
            <person name="Henrissat B."/>
            <person name="Hibbett D."/>
            <person name="Martinez A.T."/>
            <person name="Grigoriev I.V."/>
        </authorList>
    </citation>
    <scope>NUCLEOTIDE SEQUENCE</scope>
    <source>
        <strain evidence="2">AH 40177</strain>
    </source>
</reference>
<protein>
    <submittedName>
        <fullName evidence="2">Uncharacterized protein</fullName>
    </submittedName>
</protein>
<organism evidence="2 3">
    <name type="scientific">Rhodocollybia butyracea</name>
    <dbReference type="NCBI Taxonomy" id="206335"/>
    <lineage>
        <taxon>Eukaryota</taxon>
        <taxon>Fungi</taxon>
        <taxon>Dikarya</taxon>
        <taxon>Basidiomycota</taxon>
        <taxon>Agaricomycotina</taxon>
        <taxon>Agaricomycetes</taxon>
        <taxon>Agaricomycetidae</taxon>
        <taxon>Agaricales</taxon>
        <taxon>Marasmiineae</taxon>
        <taxon>Omphalotaceae</taxon>
        <taxon>Rhodocollybia</taxon>
    </lineage>
</organism>
<name>A0A9P5PR72_9AGAR</name>
<sequence length="130" mass="13100">MRSIAFATLLAAITAGLAAVTAELSLRQGGSPGGGGNMVFLLVCTEPNLEPGTCETAGGLNTCTAFDAPFNDSIESLVNTFAGVACAVYVNDDCTGDSLIVANSAEFDNLGVSNPELNNALSSFQCIGTA</sequence>
<comment type="caution">
    <text evidence="2">The sequence shown here is derived from an EMBL/GenBank/DDBJ whole genome shotgun (WGS) entry which is preliminary data.</text>
</comment>
<feature type="signal peptide" evidence="1">
    <location>
        <begin position="1"/>
        <end position="18"/>
    </location>
</feature>
<gene>
    <name evidence="2" type="ORF">BDP27DRAFT_1328203</name>
</gene>
<dbReference type="AlphaFoldDB" id="A0A9P5PR72"/>
<keyword evidence="1" id="KW-0732">Signal</keyword>
<accession>A0A9P5PR72</accession>
<evidence type="ECO:0000256" key="1">
    <source>
        <dbReference type="SAM" id="SignalP"/>
    </source>
</evidence>
<dbReference type="Gene3D" id="2.60.20.10">
    <property type="entry name" value="Crystallins"/>
    <property type="match status" value="1"/>
</dbReference>
<dbReference type="EMBL" id="JADNRY010000067">
    <property type="protein sequence ID" value="KAF9067884.1"/>
    <property type="molecule type" value="Genomic_DNA"/>
</dbReference>
<feature type="chain" id="PRO_5040337739" evidence="1">
    <location>
        <begin position="19"/>
        <end position="130"/>
    </location>
</feature>
<evidence type="ECO:0000313" key="3">
    <source>
        <dbReference type="Proteomes" id="UP000772434"/>
    </source>
</evidence>
<dbReference type="Proteomes" id="UP000772434">
    <property type="component" value="Unassembled WGS sequence"/>
</dbReference>